<protein>
    <submittedName>
        <fullName evidence="1">Uncharacterized protein</fullName>
    </submittedName>
</protein>
<evidence type="ECO:0000313" key="2">
    <source>
        <dbReference type="Proteomes" id="UP000003438"/>
    </source>
</evidence>
<name>D1PKB5_9FIRM</name>
<dbReference type="HOGENOM" id="CLU_1562064_0_0_9"/>
<comment type="caution">
    <text evidence="1">The sequence shown here is derived from an EMBL/GenBank/DDBJ whole genome shotgun (WGS) entry which is preliminary data.</text>
</comment>
<dbReference type="AlphaFoldDB" id="D1PKB5"/>
<evidence type="ECO:0000313" key="1">
    <source>
        <dbReference type="EMBL" id="EFB76865.1"/>
    </source>
</evidence>
<accession>D1PKB5</accession>
<organism evidence="1 2">
    <name type="scientific">Subdoligranulum variabile DSM 15176</name>
    <dbReference type="NCBI Taxonomy" id="411471"/>
    <lineage>
        <taxon>Bacteria</taxon>
        <taxon>Bacillati</taxon>
        <taxon>Bacillota</taxon>
        <taxon>Clostridia</taxon>
        <taxon>Eubacteriales</taxon>
        <taxon>Oscillospiraceae</taxon>
        <taxon>Subdoligranulum</taxon>
    </lineage>
</organism>
<sequence>MGFNLNKAKAAKEEILKSFTPLELNEGNVQAIFKRCLITEQTTDTIGTSIMDVELGLLKEHVPVLFDKKKIVQDKRAIQYLYGQLLNRHQGKSSISLNEVFQTYNGETWTKSNGVVLIFLHLGSATTSIMPFDCQTKVAPLPFLYPATLSPKDPAFPAWWEAHKSEWEA</sequence>
<gene>
    <name evidence="1" type="ORF">SUBVAR_04790</name>
</gene>
<dbReference type="RefSeq" id="WP_007046203.1">
    <property type="nucleotide sequence ID" value="NZ_GG704769.1"/>
</dbReference>
<reference evidence="1" key="1">
    <citation type="submission" date="2009-12" db="EMBL/GenBank/DDBJ databases">
        <authorList>
            <person name="Weinstock G."/>
            <person name="Sodergren E."/>
            <person name="Clifton S."/>
            <person name="Fulton L."/>
            <person name="Fulton B."/>
            <person name="Courtney L."/>
            <person name="Fronick C."/>
            <person name="Harrison M."/>
            <person name="Strong C."/>
            <person name="Farmer C."/>
            <person name="Delahaunty K."/>
            <person name="Markovic C."/>
            <person name="Hall O."/>
            <person name="Minx P."/>
            <person name="Tomlinson C."/>
            <person name="Mitreva M."/>
            <person name="Nelson J."/>
            <person name="Hou S."/>
            <person name="Wollam A."/>
            <person name="Pepin K.H."/>
            <person name="Johnson M."/>
            <person name="Bhonagiri V."/>
            <person name="Nash W.E."/>
            <person name="Warren W."/>
            <person name="Chinwalla A."/>
            <person name="Mardis E.R."/>
            <person name="Wilson R.K."/>
        </authorList>
    </citation>
    <scope>NUCLEOTIDE SEQUENCE [LARGE SCALE GENOMIC DNA]</scope>
    <source>
        <strain evidence="1">DSM 15176</strain>
    </source>
</reference>
<dbReference type="Proteomes" id="UP000003438">
    <property type="component" value="Unassembled WGS sequence"/>
</dbReference>
<proteinExistence type="predicted"/>
<dbReference type="EMBL" id="ACBY02000017">
    <property type="protein sequence ID" value="EFB76865.1"/>
    <property type="molecule type" value="Genomic_DNA"/>
</dbReference>
<dbReference type="STRING" id="411471.SUBVAR_04790"/>
<keyword evidence="2" id="KW-1185">Reference proteome</keyword>